<proteinExistence type="predicted"/>
<evidence type="ECO:0000313" key="4">
    <source>
        <dbReference type="Proteomes" id="UP000226442"/>
    </source>
</evidence>
<accession>A0A2G4F4T2</accession>
<dbReference type="InterPro" id="IPR008538">
    <property type="entry name" value="Uma2"/>
</dbReference>
<organism evidence="3 4">
    <name type="scientific">Tychonema bourrellyi FEM_GT703</name>
    <dbReference type="NCBI Taxonomy" id="2040638"/>
    <lineage>
        <taxon>Bacteria</taxon>
        <taxon>Bacillati</taxon>
        <taxon>Cyanobacteriota</taxon>
        <taxon>Cyanophyceae</taxon>
        <taxon>Oscillatoriophycideae</taxon>
        <taxon>Oscillatoriales</taxon>
        <taxon>Microcoleaceae</taxon>
        <taxon>Tychonema</taxon>
    </lineage>
</organism>
<keyword evidence="1" id="KW-0238">DNA-binding</keyword>
<sequence>MGTLVIGKNAQWKNELDLGRKTNQSFVNIPHARLIEMLKYKAELMGIKIVEVSTQADKSFCFGKPKLIPYLSIEVVYTSGGLTKLPKYRALGVPEIWFWEDGILRLYHLREDKYEEVIQSQLSGLETLDIDLLRRCILMGETNLAEAVKVFGQGISTVGE</sequence>
<evidence type="ECO:0000259" key="2">
    <source>
        <dbReference type="Pfam" id="PF05685"/>
    </source>
</evidence>
<name>A0A2G4F4T2_9CYAN</name>
<protein>
    <recommendedName>
        <fullName evidence="2">Putative restriction endonuclease domain-containing protein</fullName>
    </recommendedName>
</protein>
<feature type="domain" description="Putative restriction endonuclease" evidence="2">
    <location>
        <begin position="66"/>
        <end position="128"/>
    </location>
</feature>
<comment type="caution">
    <text evidence="3">The sequence shown here is derived from an EMBL/GenBank/DDBJ whole genome shotgun (WGS) entry which is preliminary data.</text>
</comment>
<evidence type="ECO:0000313" key="3">
    <source>
        <dbReference type="EMBL" id="PHX56760.1"/>
    </source>
</evidence>
<dbReference type="PANTHER" id="PTHR47152">
    <property type="entry name" value="SLR2084 PROTEIN-RELATED"/>
    <property type="match status" value="1"/>
</dbReference>
<dbReference type="NCBIfam" id="TIGR01766">
    <property type="entry name" value="IS200/IS605 family accessory protein TnpB-like domain"/>
    <property type="match status" value="1"/>
</dbReference>
<gene>
    <name evidence="3" type="ORF">CP500_003885</name>
</gene>
<reference evidence="3" key="1">
    <citation type="submission" date="2017-10" db="EMBL/GenBank/DDBJ databases">
        <title>Draft genome sequence of the planktic cyanobacteria Tychonema bourrellyi isolated from alpine lentic freshwater.</title>
        <authorList>
            <person name="Tett A."/>
            <person name="Armanini F."/>
            <person name="Asnicar F."/>
            <person name="Boscaini A."/>
            <person name="Pasolli E."/>
            <person name="Zolfo M."/>
            <person name="Donati C."/>
            <person name="Salmaso N."/>
            <person name="Segata N."/>
        </authorList>
    </citation>
    <scope>NUCLEOTIDE SEQUENCE</scope>
    <source>
        <strain evidence="3">FEM_GT703</strain>
    </source>
</reference>
<dbReference type="GO" id="GO:0003677">
    <property type="term" value="F:DNA binding"/>
    <property type="evidence" value="ECO:0007669"/>
    <property type="project" value="UniProtKB-KW"/>
</dbReference>
<dbReference type="Pfam" id="PF05685">
    <property type="entry name" value="Uma2"/>
    <property type="match status" value="1"/>
</dbReference>
<dbReference type="Proteomes" id="UP000226442">
    <property type="component" value="Unassembled WGS sequence"/>
</dbReference>
<dbReference type="PANTHER" id="PTHR47152:SF4">
    <property type="entry name" value="SLR0445 PROTEIN"/>
    <property type="match status" value="1"/>
</dbReference>
<keyword evidence="4" id="KW-1185">Reference proteome</keyword>
<dbReference type="RefSeq" id="WP_096831982.1">
    <property type="nucleotide sequence ID" value="NZ_NXIB02000013.1"/>
</dbReference>
<dbReference type="OrthoDB" id="510891at2"/>
<evidence type="ECO:0000256" key="1">
    <source>
        <dbReference type="ARBA" id="ARBA00023125"/>
    </source>
</evidence>
<dbReference type="EMBL" id="NXIB02000013">
    <property type="protein sequence ID" value="PHX56760.1"/>
    <property type="molecule type" value="Genomic_DNA"/>
</dbReference>
<dbReference type="InterPro" id="IPR010095">
    <property type="entry name" value="Cas12f1-like_TNB"/>
</dbReference>
<dbReference type="AlphaFoldDB" id="A0A2G4F4T2"/>